<comment type="pathway">
    <text evidence="11">Porphyrin-containing compound metabolism.</text>
</comment>
<dbReference type="InterPro" id="IPR050450">
    <property type="entry name" value="COX15/CtaA_HemeA_synthase"/>
</dbReference>
<keyword evidence="5 12" id="KW-1133">Transmembrane helix</keyword>
<dbReference type="InterPro" id="IPR003780">
    <property type="entry name" value="COX15/CtaA_fam"/>
</dbReference>
<dbReference type="EMBL" id="CP151651">
    <property type="protein sequence ID" value="WZP09085.1"/>
    <property type="molecule type" value="Genomic_DNA"/>
</dbReference>
<protein>
    <submittedName>
        <fullName evidence="13">COX15/CtaA family protein</fullName>
    </submittedName>
</protein>
<accession>A0ABZ2ZMU1</accession>
<evidence type="ECO:0000256" key="7">
    <source>
        <dbReference type="ARBA" id="ARBA00023004"/>
    </source>
</evidence>
<keyword evidence="2" id="KW-1003">Cell membrane</keyword>
<organism evidence="13 14">
    <name type="scientific">Cytobacillus pseudoceanisediminis</name>
    <dbReference type="NCBI Taxonomy" id="3051614"/>
    <lineage>
        <taxon>Bacteria</taxon>
        <taxon>Bacillati</taxon>
        <taxon>Bacillota</taxon>
        <taxon>Bacilli</taxon>
        <taxon>Bacillales</taxon>
        <taxon>Bacillaceae</taxon>
        <taxon>Cytobacillus</taxon>
    </lineage>
</organism>
<keyword evidence="10" id="KW-1015">Disulfide bond</keyword>
<dbReference type="RefSeq" id="WP_254786573.1">
    <property type="nucleotide sequence ID" value="NZ_CP151651.1"/>
</dbReference>
<comment type="subcellular location">
    <subcellularLocation>
        <location evidence="1">Membrane</location>
        <topology evidence="1">Multi-pass membrane protein</topology>
    </subcellularLocation>
</comment>
<evidence type="ECO:0000256" key="9">
    <source>
        <dbReference type="ARBA" id="ARBA00023136"/>
    </source>
</evidence>
<keyword evidence="4" id="KW-0479">Metal-binding</keyword>
<feature type="transmembrane region" description="Helical" evidence="12">
    <location>
        <begin position="266"/>
        <end position="287"/>
    </location>
</feature>
<evidence type="ECO:0000256" key="6">
    <source>
        <dbReference type="ARBA" id="ARBA00023002"/>
    </source>
</evidence>
<keyword evidence="8" id="KW-0350">Heme biosynthesis</keyword>
<evidence type="ECO:0000313" key="14">
    <source>
        <dbReference type="Proteomes" id="UP001472074"/>
    </source>
</evidence>
<feature type="transmembrane region" description="Helical" evidence="12">
    <location>
        <begin position="9"/>
        <end position="28"/>
    </location>
</feature>
<dbReference type="Proteomes" id="UP001472074">
    <property type="component" value="Chromosome"/>
</dbReference>
<evidence type="ECO:0000256" key="12">
    <source>
        <dbReference type="SAM" id="Phobius"/>
    </source>
</evidence>
<evidence type="ECO:0000256" key="10">
    <source>
        <dbReference type="ARBA" id="ARBA00023157"/>
    </source>
</evidence>
<feature type="transmembrane region" description="Helical" evidence="12">
    <location>
        <begin position="91"/>
        <end position="111"/>
    </location>
</feature>
<keyword evidence="6" id="KW-0560">Oxidoreductase</keyword>
<evidence type="ECO:0000256" key="1">
    <source>
        <dbReference type="ARBA" id="ARBA00004141"/>
    </source>
</evidence>
<dbReference type="PANTHER" id="PTHR35457:SF1">
    <property type="entry name" value="HEME A SYNTHASE"/>
    <property type="match status" value="1"/>
</dbReference>
<evidence type="ECO:0000256" key="4">
    <source>
        <dbReference type="ARBA" id="ARBA00022723"/>
    </source>
</evidence>
<reference evidence="13 14" key="1">
    <citation type="submission" date="2024-04" db="EMBL/GenBank/DDBJ databases">
        <title>Screening of coral probiotics and analysis of their probiotic properties.</title>
        <authorList>
            <person name="Wang S."/>
        </authorList>
    </citation>
    <scope>NUCLEOTIDE SEQUENCE [LARGE SCALE GENOMIC DNA]</scope>
    <source>
        <strain evidence="13 14">GXU-Z9</strain>
    </source>
</reference>
<name>A0ABZ2ZMU1_9BACI</name>
<keyword evidence="3 12" id="KW-0812">Transmembrane</keyword>
<keyword evidence="9 12" id="KW-0472">Membrane</keyword>
<keyword evidence="14" id="KW-1185">Reference proteome</keyword>
<feature type="transmembrane region" description="Helical" evidence="12">
    <location>
        <begin position="238"/>
        <end position="260"/>
    </location>
</feature>
<proteinExistence type="predicted"/>
<evidence type="ECO:0000256" key="8">
    <source>
        <dbReference type="ARBA" id="ARBA00023133"/>
    </source>
</evidence>
<evidence type="ECO:0000256" key="11">
    <source>
        <dbReference type="ARBA" id="ARBA00023444"/>
    </source>
</evidence>
<gene>
    <name evidence="13" type="ORF">AADC60_08160</name>
</gene>
<dbReference type="Pfam" id="PF02628">
    <property type="entry name" value="COX15-CtaA"/>
    <property type="match status" value="2"/>
</dbReference>
<keyword evidence="7" id="KW-0408">Iron</keyword>
<evidence type="ECO:0000256" key="5">
    <source>
        <dbReference type="ARBA" id="ARBA00022989"/>
    </source>
</evidence>
<feature type="transmembrane region" description="Helical" evidence="12">
    <location>
        <begin position="159"/>
        <end position="176"/>
    </location>
</feature>
<sequence length="306" mass="33732">MCALKVKRLAFLTIVLTYFLIVFGGYVASSESGMGCGPEWPLCNGLVIPILEGDTLIEFAHRVIGAALGIMTAMLYFSIQKSNPVRELDKVSKVLMVLLIIQILLGAAVVWMDLPAVVVSVHLIVAMLFLAALIWIWRNADEQRSLAVFGKDNSLQNKFNGLLIVTLLTLFLGAYIKHESFGLSCGWLECANGFMPVSIPAMVQTGHRILAGVVAFYIFILTYLSFKNKWEAGLQNRLMAASLLVLIQIIIGILTIISYIEISWAVIHLAFGTVLFAIVFEAGVFVSRLSRVITPGKITRNQKYFG</sequence>
<evidence type="ECO:0000313" key="13">
    <source>
        <dbReference type="EMBL" id="WZP09085.1"/>
    </source>
</evidence>
<dbReference type="PANTHER" id="PTHR35457">
    <property type="entry name" value="HEME A SYNTHASE"/>
    <property type="match status" value="1"/>
</dbReference>
<feature type="transmembrane region" description="Helical" evidence="12">
    <location>
        <begin position="209"/>
        <end position="226"/>
    </location>
</feature>
<feature type="transmembrane region" description="Helical" evidence="12">
    <location>
        <begin position="59"/>
        <end position="79"/>
    </location>
</feature>
<evidence type="ECO:0000256" key="3">
    <source>
        <dbReference type="ARBA" id="ARBA00022692"/>
    </source>
</evidence>
<feature type="transmembrane region" description="Helical" evidence="12">
    <location>
        <begin position="117"/>
        <end position="138"/>
    </location>
</feature>
<evidence type="ECO:0000256" key="2">
    <source>
        <dbReference type="ARBA" id="ARBA00022475"/>
    </source>
</evidence>